<dbReference type="Gene3D" id="1.10.10.60">
    <property type="entry name" value="Homeodomain-like"/>
    <property type="match status" value="1"/>
</dbReference>
<organism evidence="4 5">
    <name type="scientific">Gracilibacillus boraciitolerans JCM 21714</name>
    <dbReference type="NCBI Taxonomy" id="1298598"/>
    <lineage>
        <taxon>Bacteria</taxon>
        <taxon>Bacillati</taxon>
        <taxon>Bacillota</taxon>
        <taxon>Bacilli</taxon>
        <taxon>Bacillales</taxon>
        <taxon>Bacillaceae</taxon>
        <taxon>Gracilibacillus</taxon>
    </lineage>
</organism>
<sequence length="116" mass="13789">MTKKRYSREFKEEVVQYYHDHEGLGYLSVARAFDIPSDETVRIWIKKKEKDGDNAFAPKSRGKRTHEVKKRIKKKSAPISTEEWEDPRDIVERMAFLEAENAYLKKLLMLRKEGRS</sequence>
<dbReference type="Pfam" id="PF13518">
    <property type="entry name" value="HTH_28"/>
    <property type="match status" value="1"/>
</dbReference>
<proteinExistence type="inferred from homology"/>
<name>W4VPN6_9BACI</name>
<dbReference type="AlphaFoldDB" id="W4VPN6"/>
<dbReference type="PANTHER" id="PTHR33795">
    <property type="entry name" value="INSERTION ELEMENT IS150 PROTEIN INSJ"/>
    <property type="match status" value="1"/>
</dbReference>
<keyword evidence="5" id="KW-1185">Reference proteome</keyword>
<dbReference type="InterPro" id="IPR055247">
    <property type="entry name" value="InsJ-like_HTH"/>
</dbReference>
<evidence type="ECO:0000313" key="5">
    <source>
        <dbReference type="Proteomes" id="UP000019102"/>
    </source>
</evidence>
<accession>W4VPN6</accession>
<dbReference type="SUPFAM" id="SSF46689">
    <property type="entry name" value="Homeodomain-like"/>
    <property type="match status" value="1"/>
</dbReference>
<dbReference type="OrthoDB" id="2185084at2"/>
<comment type="similarity">
    <text evidence="1">Belongs to the IS150/IS1296 orfA family.</text>
</comment>
<dbReference type="Proteomes" id="UP000019102">
    <property type="component" value="Unassembled WGS sequence"/>
</dbReference>
<dbReference type="InterPro" id="IPR009057">
    <property type="entry name" value="Homeodomain-like_sf"/>
</dbReference>
<evidence type="ECO:0000256" key="1">
    <source>
        <dbReference type="ARBA" id="ARBA00038232"/>
    </source>
</evidence>
<feature type="region of interest" description="Disordered" evidence="2">
    <location>
        <begin position="52"/>
        <end position="80"/>
    </location>
</feature>
<gene>
    <name evidence="4" type="ORF">JCM21714_4566</name>
</gene>
<dbReference type="STRING" id="1298598.JCM21714_4566"/>
<protein>
    <submittedName>
        <fullName evidence="4">Mobile element protein</fullName>
    </submittedName>
</protein>
<dbReference type="InterPro" id="IPR052057">
    <property type="entry name" value="IS150/IS1296_orfA-like"/>
</dbReference>
<reference evidence="4 5" key="1">
    <citation type="journal article" date="2014" name="Genome Announc.">
        <title>Draft Genome Sequence of the Boron-Tolerant and Moderately Halotolerant Bacterium Gracilibacillus boraciitolerans JCM 21714T.</title>
        <authorList>
            <person name="Ahmed I."/>
            <person name="Oshima K."/>
            <person name="Suda W."/>
            <person name="Kitamura K."/>
            <person name="Iida T."/>
            <person name="Ohmori Y."/>
            <person name="Fujiwara T."/>
            <person name="Hattori M."/>
            <person name="Ohkuma M."/>
        </authorList>
    </citation>
    <scope>NUCLEOTIDE SEQUENCE [LARGE SCALE GENOMIC DNA]</scope>
    <source>
        <strain evidence="4 5">JCM 21714</strain>
    </source>
</reference>
<dbReference type="EMBL" id="BAVS01000051">
    <property type="protein sequence ID" value="GAE95340.1"/>
    <property type="molecule type" value="Genomic_DNA"/>
</dbReference>
<dbReference type="PANTHER" id="PTHR33795:SF1">
    <property type="entry name" value="INSERTION ELEMENT IS150 PROTEIN INSJ"/>
    <property type="match status" value="1"/>
</dbReference>
<feature type="domain" description="Insertion element IS150 protein InsJ-like helix-turn-helix" evidence="3">
    <location>
        <begin position="10"/>
        <end position="64"/>
    </location>
</feature>
<dbReference type="RefSeq" id="WP_052000868.1">
    <property type="nucleotide sequence ID" value="NZ_BAVS01000051.1"/>
</dbReference>
<evidence type="ECO:0000313" key="4">
    <source>
        <dbReference type="EMBL" id="GAE95340.1"/>
    </source>
</evidence>
<comment type="caution">
    <text evidence="4">The sequence shown here is derived from an EMBL/GenBank/DDBJ whole genome shotgun (WGS) entry which is preliminary data.</text>
</comment>
<evidence type="ECO:0000259" key="3">
    <source>
        <dbReference type="Pfam" id="PF13518"/>
    </source>
</evidence>
<evidence type="ECO:0000256" key="2">
    <source>
        <dbReference type="SAM" id="MobiDB-lite"/>
    </source>
</evidence>
<feature type="compositionally biased region" description="Basic residues" evidence="2">
    <location>
        <begin position="60"/>
        <end position="76"/>
    </location>
</feature>